<evidence type="ECO:0000256" key="1">
    <source>
        <dbReference type="SAM" id="MobiDB-lite"/>
    </source>
</evidence>
<feature type="transmembrane region" description="Helical" evidence="2">
    <location>
        <begin position="475"/>
        <end position="493"/>
    </location>
</feature>
<gene>
    <name evidence="4" type="ORF">LVJ94_50490</name>
</gene>
<evidence type="ECO:0000313" key="5">
    <source>
        <dbReference type="Proteomes" id="UP001374803"/>
    </source>
</evidence>
<keyword evidence="2" id="KW-0472">Membrane</keyword>
<reference evidence="4" key="1">
    <citation type="submission" date="2021-12" db="EMBL/GenBank/DDBJ databases">
        <title>Discovery of the Pendulisporaceae a myxobacterial family with distinct sporulation behavior and unique specialized metabolism.</title>
        <authorList>
            <person name="Garcia R."/>
            <person name="Popoff A."/>
            <person name="Bader C.D."/>
            <person name="Loehr J."/>
            <person name="Walesch S."/>
            <person name="Walt C."/>
            <person name="Boldt J."/>
            <person name="Bunk B."/>
            <person name="Haeckl F.J.F.P.J."/>
            <person name="Gunesch A.P."/>
            <person name="Birkelbach J."/>
            <person name="Nuebel U."/>
            <person name="Pietschmann T."/>
            <person name="Bach T."/>
            <person name="Mueller R."/>
        </authorList>
    </citation>
    <scope>NUCLEOTIDE SEQUENCE</scope>
    <source>
        <strain evidence="4">MSr11367</strain>
    </source>
</reference>
<evidence type="ECO:0000313" key="4">
    <source>
        <dbReference type="EMBL" id="WXB05112.1"/>
    </source>
</evidence>
<dbReference type="Proteomes" id="UP001374803">
    <property type="component" value="Chromosome"/>
</dbReference>
<dbReference type="RefSeq" id="WP_394834754.1">
    <property type="nucleotide sequence ID" value="NZ_CP089929.1"/>
</dbReference>
<sequence>MNRLGFLCASIVILASSSASAASLSTTTTLTSSNPSSVHGEEVVLAVHVETSDGKEPSGVIKIHDGPSNVYTATYPAEHEFHVSTFTTRRHELVAEFVGNAEATASRSTVLEQVINKADTITTVVLDANPATANRDEGLLVFVQPVAPGRGFVSGDVLVQGGANPPEVKPYPDSWPYGRFPVRRPNSPGSYPVAANYVGSDDFNPSTATVVQNVVEGGTTLSVEHVLASRAQYVSLAARIVASAGTLSGTVRFSEEGRLLFEGPPNPSGLVWHSVSDGFAPGTHRISVEYVGDSTHGSLSTTLFVEVMNDREPGSGVGHQPARTSYGESVRLRTGESILQVPQGTYEYFDGEQLLGTSYSFQRPVPGTHVAVMWGEYPTCVLSPGMHSLRARYRNHDGGVQPMVPWVFLDHEVLGGDSDAGPYTGACKSPDAGSGETPLDAGPDGAPDAAPPGPGNPSTPSEAESSGCQSSTGTVPMGGVTLTFAVLAGGLVLRKKRRASKASA</sequence>
<proteinExistence type="predicted"/>
<evidence type="ECO:0000256" key="2">
    <source>
        <dbReference type="SAM" id="Phobius"/>
    </source>
</evidence>
<dbReference type="EMBL" id="CP089983">
    <property type="protein sequence ID" value="WXB05112.1"/>
    <property type="molecule type" value="Genomic_DNA"/>
</dbReference>
<feature type="signal peptide" evidence="3">
    <location>
        <begin position="1"/>
        <end position="21"/>
    </location>
</feature>
<organism evidence="4 5">
    <name type="scientific">Pendulispora rubella</name>
    <dbReference type="NCBI Taxonomy" id="2741070"/>
    <lineage>
        <taxon>Bacteria</taxon>
        <taxon>Pseudomonadati</taxon>
        <taxon>Myxococcota</taxon>
        <taxon>Myxococcia</taxon>
        <taxon>Myxococcales</taxon>
        <taxon>Sorangiineae</taxon>
        <taxon>Pendulisporaceae</taxon>
        <taxon>Pendulispora</taxon>
    </lineage>
</organism>
<feature type="region of interest" description="Disordered" evidence="1">
    <location>
        <begin position="420"/>
        <end position="475"/>
    </location>
</feature>
<keyword evidence="5" id="KW-1185">Reference proteome</keyword>
<evidence type="ECO:0000256" key="3">
    <source>
        <dbReference type="SAM" id="SignalP"/>
    </source>
</evidence>
<keyword evidence="2" id="KW-0812">Transmembrane</keyword>
<feature type="compositionally biased region" description="Polar residues" evidence="1">
    <location>
        <begin position="458"/>
        <end position="474"/>
    </location>
</feature>
<feature type="chain" id="PRO_5045428038" evidence="3">
    <location>
        <begin position="22"/>
        <end position="504"/>
    </location>
</feature>
<keyword evidence="2" id="KW-1133">Transmembrane helix</keyword>
<accession>A0ABZ2L8R1</accession>
<name>A0ABZ2L8R1_9BACT</name>
<protein>
    <submittedName>
        <fullName evidence="4">Ig-like domain-containing protein</fullName>
    </submittedName>
</protein>
<keyword evidence="3" id="KW-0732">Signal</keyword>